<dbReference type="HOGENOM" id="CLU_476217_0_0_3"/>
<dbReference type="Pfam" id="PF01702">
    <property type="entry name" value="TGT"/>
    <property type="match status" value="1"/>
</dbReference>
<protein>
    <submittedName>
        <fullName evidence="5">tRNA-guanine transglycosylase</fullName>
    </submittedName>
</protein>
<dbReference type="SUPFAM" id="SSF51713">
    <property type="entry name" value="tRNA-guanine transglycosylase"/>
    <property type="match status" value="1"/>
</dbReference>
<dbReference type="RefSeq" id="WP_015184043.1">
    <property type="nucleotide sequence ID" value="NC_019738.1"/>
</dbReference>
<dbReference type="Gene3D" id="3.40.50.10630">
    <property type="entry name" value="Uracil-DNA glycosylase-like"/>
    <property type="match status" value="1"/>
</dbReference>
<feature type="domain" description="tRNA-guanine(15) transglycosylase-like" evidence="3">
    <location>
        <begin position="10"/>
        <end position="402"/>
    </location>
</feature>
<dbReference type="InterPro" id="IPR050076">
    <property type="entry name" value="ArchSynthase1/Queuine_TRR"/>
</dbReference>
<dbReference type="Pfam" id="PF17884">
    <property type="entry name" value="DUF5591"/>
    <property type="match status" value="1"/>
</dbReference>
<feature type="domain" description="DUF5591" evidence="4">
    <location>
        <begin position="454"/>
        <end position="580"/>
    </location>
</feature>
<dbReference type="AlphaFoldDB" id="K9WK49"/>
<dbReference type="InterPro" id="IPR002616">
    <property type="entry name" value="tRNA_ribo_trans-like"/>
</dbReference>
<name>K9WK49_9CYAN</name>
<dbReference type="InterPro" id="IPR036511">
    <property type="entry name" value="TGT-like_sf"/>
</dbReference>
<dbReference type="PANTHER" id="PTHR46499:SF1">
    <property type="entry name" value="QUEUINE TRNA-RIBOSYLTRANSFERASE"/>
    <property type="match status" value="1"/>
</dbReference>
<dbReference type="Gene3D" id="3.20.20.105">
    <property type="entry name" value="Queuine tRNA-ribosyltransferase-like"/>
    <property type="match status" value="1"/>
</dbReference>
<evidence type="ECO:0000259" key="4">
    <source>
        <dbReference type="Pfam" id="PF17884"/>
    </source>
</evidence>
<evidence type="ECO:0000313" key="6">
    <source>
        <dbReference type="Proteomes" id="UP000010471"/>
    </source>
</evidence>
<dbReference type="GO" id="GO:0005737">
    <property type="term" value="C:cytoplasm"/>
    <property type="evidence" value="ECO:0007669"/>
    <property type="project" value="TreeGrafter"/>
</dbReference>
<dbReference type="GO" id="GO:0008616">
    <property type="term" value="P:tRNA queuosine(34) biosynthetic process"/>
    <property type="evidence" value="ECO:0007669"/>
    <property type="project" value="UniProtKB-KW"/>
</dbReference>
<keyword evidence="6" id="KW-1185">Reference proteome</keyword>
<evidence type="ECO:0000313" key="5">
    <source>
        <dbReference type="EMBL" id="AFZ19907.1"/>
    </source>
</evidence>
<dbReference type="eggNOG" id="COG1549">
    <property type="taxonomic scope" value="Bacteria"/>
</dbReference>
<dbReference type="EMBL" id="CP003630">
    <property type="protein sequence ID" value="AFZ19907.1"/>
    <property type="molecule type" value="Genomic_DNA"/>
</dbReference>
<keyword evidence="2" id="KW-0671">Queuosine biosynthesis</keyword>
<reference evidence="5 6" key="1">
    <citation type="submission" date="2012-06" db="EMBL/GenBank/DDBJ databases">
        <title>Finished chromosome of genome of Microcoleus sp. PCC 7113.</title>
        <authorList>
            <consortium name="US DOE Joint Genome Institute"/>
            <person name="Gugger M."/>
            <person name="Coursin T."/>
            <person name="Rippka R."/>
            <person name="Tandeau De Marsac N."/>
            <person name="Huntemann M."/>
            <person name="Wei C.-L."/>
            <person name="Han J."/>
            <person name="Detter J.C."/>
            <person name="Han C."/>
            <person name="Tapia R."/>
            <person name="Chen A."/>
            <person name="Kyrpides N."/>
            <person name="Mavromatis K."/>
            <person name="Markowitz V."/>
            <person name="Szeto E."/>
            <person name="Ivanova N."/>
            <person name="Pagani I."/>
            <person name="Pati A."/>
            <person name="Goodwin L."/>
            <person name="Nordberg H.P."/>
            <person name="Cantor M.N."/>
            <person name="Hua S.X."/>
            <person name="Woyke T."/>
            <person name="Kerfeld C.A."/>
        </authorList>
    </citation>
    <scope>NUCLEOTIDE SEQUENCE [LARGE SCALE GENOMIC DNA]</scope>
    <source>
        <strain evidence="5 6">PCC 7113</strain>
    </source>
</reference>
<dbReference type="InterPro" id="IPR040777">
    <property type="entry name" value="DUF5591"/>
</dbReference>
<dbReference type="Proteomes" id="UP000010471">
    <property type="component" value="Chromosome"/>
</dbReference>
<accession>K9WK49</accession>
<gene>
    <name evidence="5" type="ORF">Mic7113_4207</name>
</gene>
<evidence type="ECO:0000259" key="3">
    <source>
        <dbReference type="Pfam" id="PF01702"/>
    </source>
</evidence>
<dbReference type="KEGG" id="mic:Mic7113_4207"/>
<proteinExistence type="predicted"/>
<keyword evidence="1" id="KW-0819">tRNA processing</keyword>
<dbReference type="OrthoDB" id="437181at2"/>
<dbReference type="NCBIfam" id="TIGR00449">
    <property type="entry name" value="tgt_general"/>
    <property type="match status" value="1"/>
</dbReference>
<dbReference type="PANTHER" id="PTHR46499">
    <property type="entry name" value="QUEUINE TRNA-RIBOSYLTRANSFERASE"/>
    <property type="match status" value="1"/>
</dbReference>
<evidence type="ECO:0000256" key="1">
    <source>
        <dbReference type="ARBA" id="ARBA00022694"/>
    </source>
</evidence>
<sequence>MFSTKPFKHGRIGNLHLSQTQTIISTPCLFPVVCLVTGTTAKGGGLWKYVLQADESNGLLRRRKAVPLMSQVLHFLDFIPNRPHVLDKWRTKGIKQFYKDDVKLEQFASPLFLDSGGFKLLWNKSVNLSAYGLSIEDGKGSQTILELQKDFNGDIVATLDYPLPPGLARAEAEERMERSIENAVSAAKELRKRLGYQPFLYVAAHGQDRDSIGSYVKRVFDRFQAEGLEDYHFGLAVGSLVPLRGGHKYSAIVNLIQGLQENIPEERRDKIPIHVFGVTGNIVPLLAYLGVDSFDSSTYIQEARSLSYIDPKTGRTQPVLEMEKLTCDCCVCEQANLENIQNALTSEIRGLAVHNGHFKSKYYGDIALHNLEMDFRIVKETRKAIEDDSLQEHLIKHAEKFPQLRPVLDAIAQEDESLRVRLSRTIVSMPQKSKPNVDERIVSLRYTPDHFDILKNGYQPPKDKRVLLIIPCSGGKPYSKSRSHRLIAERLEQGLGEKTKLIQKVTLSGLYGLVPEEYEQEEAVLGYDFRLEAFNKEQITLLIKRLVTYLKRHSGHYVACIGYATSNAYRTVLEQAAKEVSCLQVLPVKPKTRRMTEFFRKENVAELVEHVRLALEGSQ</sequence>
<organism evidence="5 6">
    <name type="scientific">Allocoleopsis franciscana PCC 7113</name>
    <dbReference type="NCBI Taxonomy" id="1173027"/>
    <lineage>
        <taxon>Bacteria</taxon>
        <taxon>Bacillati</taxon>
        <taxon>Cyanobacteriota</taxon>
        <taxon>Cyanophyceae</taxon>
        <taxon>Coleofasciculales</taxon>
        <taxon>Coleofasciculaceae</taxon>
        <taxon>Allocoleopsis</taxon>
        <taxon>Allocoleopsis franciscana</taxon>
    </lineage>
</organism>
<dbReference type="STRING" id="1173027.Mic7113_4207"/>
<dbReference type="InterPro" id="IPR036895">
    <property type="entry name" value="Uracil-DNA_glycosylase-like_sf"/>
</dbReference>
<dbReference type="SUPFAM" id="SSF52141">
    <property type="entry name" value="Uracil-DNA glycosylase-like"/>
    <property type="match status" value="1"/>
</dbReference>
<evidence type="ECO:0000256" key="2">
    <source>
        <dbReference type="ARBA" id="ARBA00022785"/>
    </source>
</evidence>
<dbReference type="eggNOG" id="COG0343">
    <property type="taxonomic scope" value="Bacteria"/>
</dbReference>